<sequence length="244" mass="25875">MNLTNNTILITGGSGGIGLALTERLHAAGNTLLICGRDEAKLRAAAERLPGLRTLVCDVARAEERVRLFEWATAECPALNVLVNNAGIQRLVDLHAAPADWAERAAEIAINFEAPVHLCQLFAGHLAGQTAPAILNVSSGLGFVPLASVPIYSATKAAMHSFTQSLRWQLAEAGITVVEIIPPAVHTDLGETDHSFGMPLNAYADDVLRQLATDTTEVATGFAAQAHRASREQLDAAFAGLNKR</sequence>
<keyword evidence="2" id="KW-0560">Oxidoreductase</keyword>
<dbReference type="InterPro" id="IPR020904">
    <property type="entry name" value="Sc_DH/Rdtase_CS"/>
</dbReference>
<dbReference type="AlphaFoldDB" id="A0A1H3LQG9"/>
<dbReference type="PANTHER" id="PTHR44196">
    <property type="entry name" value="DEHYDROGENASE/REDUCTASE SDR FAMILY MEMBER 7B"/>
    <property type="match status" value="1"/>
</dbReference>
<dbReference type="PRINTS" id="PR00081">
    <property type="entry name" value="GDHRDH"/>
</dbReference>
<organism evidence="5 6">
    <name type="scientific">Hymenobacter psychrophilus</name>
    <dbReference type="NCBI Taxonomy" id="651662"/>
    <lineage>
        <taxon>Bacteria</taxon>
        <taxon>Pseudomonadati</taxon>
        <taxon>Bacteroidota</taxon>
        <taxon>Cytophagia</taxon>
        <taxon>Cytophagales</taxon>
        <taxon>Hymenobacteraceae</taxon>
        <taxon>Hymenobacter</taxon>
    </lineage>
</organism>
<evidence type="ECO:0000313" key="5">
    <source>
        <dbReference type="EMBL" id="SDY66576.1"/>
    </source>
</evidence>
<dbReference type="PRINTS" id="PR00080">
    <property type="entry name" value="SDRFAMILY"/>
</dbReference>
<dbReference type="Gene3D" id="3.40.50.720">
    <property type="entry name" value="NAD(P)-binding Rossmann-like Domain"/>
    <property type="match status" value="1"/>
</dbReference>
<dbReference type="SUPFAM" id="SSF51735">
    <property type="entry name" value="NAD(P)-binding Rossmann-fold domains"/>
    <property type="match status" value="1"/>
</dbReference>
<gene>
    <name evidence="5" type="ORF">SAMN04488069_11184</name>
</gene>
<feature type="domain" description="Ketoreductase" evidence="4">
    <location>
        <begin position="6"/>
        <end position="186"/>
    </location>
</feature>
<comment type="similarity">
    <text evidence="1 3">Belongs to the short-chain dehydrogenases/reductases (SDR) family.</text>
</comment>
<dbReference type="GO" id="GO:0016491">
    <property type="term" value="F:oxidoreductase activity"/>
    <property type="evidence" value="ECO:0007669"/>
    <property type="project" value="UniProtKB-KW"/>
</dbReference>
<dbReference type="InterPro" id="IPR036291">
    <property type="entry name" value="NAD(P)-bd_dom_sf"/>
</dbReference>
<evidence type="ECO:0000313" key="6">
    <source>
        <dbReference type="Proteomes" id="UP000199249"/>
    </source>
</evidence>
<dbReference type="STRING" id="651662.SAMN04488069_11184"/>
<dbReference type="PANTHER" id="PTHR44196:SF1">
    <property type="entry name" value="DEHYDROGENASE_REDUCTASE SDR FAMILY MEMBER 7B"/>
    <property type="match status" value="1"/>
</dbReference>
<evidence type="ECO:0000256" key="3">
    <source>
        <dbReference type="RuleBase" id="RU000363"/>
    </source>
</evidence>
<dbReference type="SMART" id="SM00822">
    <property type="entry name" value="PKS_KR"/>
    <property type="match status" value="1"/>
</dbReference>
<dbReference type="PROSITE" id="PS00061">
    <property type="entry name" value="ADH_SHORT"/>
    <property type="match status" value="1"/>
</dbReference>
<dbReference type="InterPro" id="IPR002347">
    <property type="entry name" value="SDR_fam"/>
</dbReference>
<dbReference type="Proteomes" id="UP000199249">
    <property type="component" value="Unassembled WGS sequence"/>
</dbReference>
<proteinExistence type="inferred from homology"/>
<name>A0A1H3LQG9_9BACT</name>
<evidence type="ECO:0000256" key="1">
    <source>
        <dbReference type="ARBA" id="ARBA00006484"/>
    </source>
</evidence>
<keyword evidence="6" id="KW-1185">Reference proteome</keyword>
<evidence type="ECO:0000256" key="2">
    <source>
        <dbReference type="ARBA" id="ARBA00023002"/>
    </source>
</evidence>
<dbReference type="GO" id="GO:0016020">
    <property type="term" value="C:membrane"/>
    <property type="evidence" value="ECO:0007669"/>
    <property type="project" value="TreeGrafter"/>
</dbReference>
<protein>
    <submittedName>
        <fullName evidence="5">Uncharacterized oxidoreductase</fullName>
    </submittedName>
</protein>
<evidence type="ECO:0000259" key="4">
    <source>
        <dbReference type="SMART" id="SM00822"/>
    </source>
</evidence>
<dbReference type="Pfam" id="PF00106">
    <property type="entry name" value="adh_short"/>
    <property type="match status" value="1"/>
</dbReference>
<dbReference type="RefSeq" id="WP_092742008.1">
    <property type="nucleotide sequence ID" value="NZ_FNOV01000011.1"/>
</dbReference>
<dbReference type="InterPro" id="IPR057326">
    <property type="entry name" value="KR_dom"/>
</dbReference>
<dbReference type="OrthoDB" id="9810734at2"/>
<accession>A0A1H3LQG9</accession>
<reference evidence="6" key="1">
    <citation type="submission" date="2016-10" db="EMBL/GenBank/DDBJ databases">
        <authorList>
            <person name="Varghese N."/>
            <person name="Submissions S."/>
        </authorList>
    </citation>
    <scope>NUCLEOTIDE SEQUENCE [LARGE SCALE GENOMIC DNA]</scope>
    <source>
        <strain evidence="6">CGMCC 1.8975</strain>
    </source>
</reference>
<dbReference type="EMBL" id="FNOV01000011">
    <property type="protein sequence ID" value="SDY66576.1"/>
    <property type="molecule type" value="Genomic_DNA"/>
</dbReference>